<organism evidence="1">
    <name type="scientific">Oryza barthii</name>
    <dbReference type="NCBI Taxonomy" id="65489"/>
    <lineage>
        <taxon>Eukaryota</taxon>
        <taxon>Viridiplantae</taxon>
        <taxon>Streptophyta</taxon>
        <taxon>Embryophyta</taxon>
        <taxon>Tracheophyta</taxon>
        <taxon>Spermatophyta</taxon>
        <taxon>Magnoliopsida</taxon>
        <taxon>Liliopsida</taxon>
        <taxon>Poales</taxon>
        <taxon>Poaceae</taxon>
        <taxon>BOP clade</taxon>
        <taxon>Oryzoideae</taxon>
        <taxon>Oryzeae</taxon>
        <taxon>Oryzinae</taxon>
        <taxon>Oryza</taxon>
    </lineage>
</organism>
<accession>A0A0D3GKA4</accession>
<dbReference type="HOGENOM" id="CLU_2593578_0_0_1"/>
<reference evidence="1" key="1">
    <citation type="journal article" date="2009" name="Rice">
        <title>De Novo Next Generation Sequencing of Plant Genomes.</title>
        <authorList>
            <person name="Rounsley S."/>
            <person name="Marri P.R."/>
            <person name="Yu Y."/>
            <person name="He R."/>
            <person name="Sisneros N."/>
            <person name="Goicoechea J.L."/>
            <person name="Lee S.J."/>
            <person name="Angelova A."/>
            <person name="Kudrna D."/>
            <person name="Luo M."/>
            <person name="Affourtit J."/>
            <person name="Desany B."/>
            <person name="Knight J."/>
            <person name="Niazi F."/>
            <person name="Egholm M."/>
            <person name="Wing R.A."/>
        </authorList>
    </citation>
    <scope>NUCLEOTIDE SEQUENCE [LARGE SCALE GENOMIC DNA]</scope>
    <source>
        <strain evidence="1">cv. IRGC 105608</strain>
    </source>
</reference>
<dbReference type="AlphaFoldDB" id="A0A0D3GKA4"/>
<evidence type="ECO:0000313" key="1">
    <source>
        <dbReference type="EnsemblPlants" id="OBART06G25860.1"/>
    </source>
</evidence>
<reference evidence="1" key="2">
    <citation type="submission" date="2015-03" db="UniProtKB">
        <authorList>
            <consortium name="EnsemblPlants"/>
        </authorList>
    </citation>
    <scope>IDENTIFICATION</scope>
</reference>
<protein>
    <submittedName>
        <fullName evidence="1">Uncharacterized protein</fullName>
    </submittedName>
</protein>
<dbReference type="EnsemblPlants" id="OBART06G25860.1">
    <property type="protein sequence ID" value="OBART06G25860.1"/>
    <property type="gene ID" value="OBART06G25860"/>
</dbReference>
<keyword evidence="2" id="KW-1185">Reference proteome</keyword>
<dbReference type="PaxDb" id="65489-OBART06G25860.1"/>
<dbReference type="Proteomes" id="UP000026960">
    <property type="component" value="Chromosome 6"/>
</dbReference>
<sequence length="80" mass="8949">MSSDHTNQTSESIIRLLQLADSNKGLLPPLVLSVPCENFSHETSEQTVATFVFQSWRGFHFANPRRSNNSHTFASTNVTI</sequence>
<proteinExistence type="predicted"/>
<name>A0A0D3GKA4_9ORYZ</name>
<dbReference type="Gramene" id="OBART06G25860.1">
    <property type="protein sequence ID" value="OBART06G25860.1"/>
    <property type="gene ID" value="OBART06G25860"/>
</dbReference>
<evidence type="ECO:0000313" key="2">
    <source>
        <dbReference type="Proteomes" id="UP000026960"/>
    </source>
</evidence>